<evidence type="ECO:0000256" key="3">
    <source>
        <dbReference type="ARBA" id="ARBA00022840"/>
    </source>
</evidence>
<proteinExistence type="inferred from homology"/>
<dbReference type="NCBIfam" id="NF038214">
    <property type="entry name" value="IS21_help_AAA"/>
    <property type="match status" value="1"/>
</dbReference>
<dbReference type="InterPro" id="IPR028350">
    <property type="entry name" value="DNAC/IstB-like"/>
</dbReference>
<dbReference type="PANTHER" id="PTHR30050">
    <property type="entry name" value="CHROMOSOMAL REPLICATION INITIATOR PROTEIN DNAA"/>
    <property type="match status" value="1"/>
</dbReference>
<keyword evidence="2" id="KW-0547">Nucleotide-binding</keyword>
<dbReference type="PANTHER" id="PTHR30050:SF4">
    <property type="entry name" value="ATP-BINDING PROTEIN RV3427C IN INSERTION SEQUENCE-RELATED"/>
    <property type="match status" value="1"/>
</dbReference>
<comment type="similarity">
    <text evidence="1">Belongs to the IS21/IS1162 putative ATP-binding protein family.</text>
</comment>
<dbReference type="CDD" id="cd00009">
    <property type="entry name" value="AAA"/>
    <property type="match status" value="1"/>
</dbReference>
<feature type="domain" description="AAA+ ATPase" evidence="4">
    <location>
        <begin position="99"/>
        <end position="229"/>
    </location>
</feature>
<organism evidence="5">
    <name type="scientific">uncultured prokaryote</name>
    <dbReference type="NCBI Taxonomy" id="198431"/>
    <lineage>
        <taxon>unclassified sequences</taxon>
        <taxon>environmental samples</taxon>
    </lineage>
</organism>
<dbReference type="InterPro" id="IPR027417">
    <property type="entry name" value="P-loop_NTPase"/>
</dbReference>
<dbReference type="InterPro" id="IPR003593">
    <property type="entry name" value="AAA+_ATPase"/>
</dbReference>
<dbReference type="SUPFAM" id="SSF52540">
    <property type="entry name" value="P-loop containing nucleoside triphosphate hydrolases"/>
    <property type="match status" value="1"/>
</dbReference>
<dbReference type="InterPro" id="IPR002611">
    <property type="entry name" value="IstB_ATP-bd"/>
</dbReference>
<sequence length="262" mass="29927">MIQTDEIKGYCSRLSLTYTGQKLNEIILKAQEGQPTYVDFLLEILKTEARLREAHTREVRVKMSRIPPRHDLDEYDFNFVSGISERQLNELRQLAWLDQAFNIVLMGPSGTGKTYIAAGLIYDAIKAGKKGYLFTMEELITCLRAKDISTAAMQTYSKIMHADLLAIDDIMLFPVKKEDSAAFFNLINTLHEKVSLIITTNKSPTEWAETLDDEVLASALLDRLLYRCEVVKLSGASYRMENRKTIFKNEKQDNRAKQSSNK</sequence>
<evidence type="ECO:0000313" key="5">
    <source>
        <dbReference type="EMBL" id="CRY97998.1"/>
    </source>
</evidence>
<dbReference type="SMART" id="SM00382">
    <property type="entry name" value="AAA"/>
    <property type="match status" value="1"/>
</dbReference>
<accession>A0A0H5Q7T1</accession>
<reference evidence="5" key="2">
    <citation type="submission" date="2015-07" db="EMBL/GenBank/DDBJ databases">
        <title>Plasmids, circular viruses and viroids from rat gut.</title>
        <authorList>
            <person name="Jorgensen T.J."/>
            <person name="Hansen M.A."/>
            <person name="Xu Z."/>
            <person name="Tabak M.A."/>
            <person name="Sorensen S.J."/>
            <person name="Hansen L.H."/>
        </authorList>
    </citation>
    <scope>NUCLEOTIDE SEQUENCE</scope>
    <source>
        <strain evidence="5">RGRH1808</strain>
    </source>
</reference>
<dbReference type="PIRSF" id="PIRSF003073">
    <property type="entry name" value="DNAC_TnpB_IstB"/>
    <property type="match status" value="1"/>
</dbReference>
<protein>
    <recommendedName>
        <fullName evidence="4">AAA+ ATPase domain-containing protein</fullName>
    </recommendedName>
</protein>
<reference evidence="5" key="1">
    <citation type="submission" date="2015-06" db="EMBL/GenBank/DDBJ databases">
        <authorList>
            <person name="Joergensen T."/>
        </authorList>
    </citation>
    <scope>NUCLEOTIDE SEQUENCE</scope>
    <source>
        <strain evidence="5">RGRH1808</strain>
    </source>
</reference>
<dbReference type="GO" id="GO:0006260">
    <property type="term" value="P:DNA replication"/>
    <property type="evidence" value="ECO:0007669"/>
    <property type="project" value="TreeGrafter"/>
</dbReference>
<dbReference type="Pfam" id="PF01695">
    <property type="entry name" value="IstB_IS21"/>
    <property type="match status" value="1"/>
</dbReference>
<name>A0A0H5Q7T1_9ZZZZ</name>
<dbReference type="GO" id="GO:0005524">
    <property type="term" value="F:ATP binding"/>
    <property type="evidence" value="ECO:0007669"/>
    <property type="project" value="UniProtKB-KW"/>
</dbReference>
<dbReference type="EMBL" id="LN854307">
    <property type="protein sequence ID" value="CRY97998.1"/>
    <property type="molecule type" value="Genomic_DNA"/>
</dbReference>
<evidence type="ECO:0000256" key="2">
    <source>
        <dbReference type="ARBA" id="ARBA00022741"/>
    </source>
</evidence>
<evidence type="ECO:0000259" key="4">
    <source>
        <dbReference type="SMART" id="SM00382"/>
    </source>
</evidence>
<keyword evidence="3" id="KW-0067">ATP-binding</keyword>
<dbReference type="AlphaFoldDB" id="A0A0H5Q7T1"/>
<dbReference type="InterPro" id="IPR047661">
    <property type="entry name" value="IstB"/>
</dbReference>
<dbReference type="Gene3D" id="3.40.50.300">
    <property type="entry name" value="P-loop containing nucleotide triphosphate hydrolases"/>
    <property type="match status" value="1"/>
</dbReference>
<evidence type="ECO:0000256" key="1">
    <source>
        <dbReference type="ARBA" id="ARBA00008059"/>
    </source>
</evidence>